<feature type="region of interest" description="Disordered" evidence="1">
    <location>
        <begin position="47"/>
        <end position="123"/>
    </location>
</feature>
<feature type="compositionally biased region" description="Low complexity" evidence="1">
    <location>
        <begin position="47"/>
        <end position="64"/>
    </location>
</feature>
<evidence type="ECO:0000313" key="2">
    <source>
        <dbReference type="EMBL" id="OCL07290.1"/>
    </source>
</evidence>
<organism evidence="2 3">
    <name type="scientific">Glonium stellatum</name>
    <dbReference type="NCBI Taxonomy" id="574774"/>
    <lineage>
        <taxon>Eukaryota</taxon>
        <taxon>Fungi</taxon>
        <taxon>Dikarya</taxon>
        <taxon>Ascomycota</taxon>
        <taxon>Pezizomycotina</taxon>
        <taxon>Dothideomycetes</taxon>
        <taxon>Pleosporomycetidae</taxon>
        <taxon>Gloniales</taxon>
        <taxon>Gloniaceae</taxon>
        <taxon>Glonium</taxon>
    </lineage>
</organism>
<dbReference type="AlphaFoldDB" id="A0A8E2EZ17"/>
<keyword evidence="3" id="KW-1185">Reference proteome</keyword>
<reference evidence="2 3" key="1">
    <citation type="journal article" date="2016" name="Nat. Commun.">
        <title>Ectomycorrhizal ecology is imprinted in the genome of the dominant symbiotic fungus Cenococcum geophilum.</title>
        <authorList>
            <consortium name="DOE Joint Genome Institute"/>
            <person name="Peter M."/>
            <person name="Kohler A."/>
            <person name="Ohm R.A."/>
            <person name="Kuo A."/>
            <person name="Krutzmann J."/>
            <person name="Morin E."/>
            <person name="Arend M."/>
            <person name="Barry K.W."/>
            <person name="Binder M."/>
            <person name="Choi C."/>
            <person name="Clum A."/>
            <person name="Copeland A."/>
            <person name="Grisel N."/>
            <person name="Haridas S."/>
            <person name="Kipfer T."/>
            <person name="LaButti K."/>
            <person name="Lindquist E."/>
            <person name="Lipzen A."/>
            <person name="Maire R."/>
            <person name="Meier B."/>
            <person name="Mihaltcheva S."/>
            <person name="Molinier V."/>
            <person name="Murat C."/>
            <person name="Poggeler S."/>
            <person name="Quandt C.A."/>
            <person name="Sperisen C."/>
            <person name="Tritt A."/>
            <person name="Tisserant E."/>
            <person name="Crous P.W."/>
            <person name="Henrissat B."/>
            <person name="Nehls U."/>
            <person name="Egli S."/>
            <person name="Spatafora J.W."/>
            <person name="Grigoriev I.V."/>
            <person name="Martin F.M."/>
        </authorList>
    </citation>
    <scope>NUCLEOTIDE SEQUENCE [LARGE SCALE GENOMIC DNA]</scope>
    <source>
        <strain evidence="2 3">CBS 207.34</strain>
    </source>
</reference>
<accession>A0A8E2EZ17</accession>
<evidence type="ECO:0000313" key="3">
    <source>
        <dbReference type="Proteomes" id="UP000250140"/>
    </source>
</evidence>
<gene>
    <name evidence="2" type="ORF">AOQ84DRAFT_365089</name>
</gene>
<name>A0A8E2EZ17_9PEZI</name>
<proteinExistence type="predicted"/>
<sequence length="123" mass="12272">MPKALHPPTLHSSTPVLQNLAPSIPNLQSNYNASPLAALPSIATEPAKANPAPIAPSSPCSAYAPSPPRACHSWGPDCSSIRCLSPNPSPDAGSSPDPNPSTRAGGDGGSDVGVEGCGDRRGG</sequence>
<protein>
    <submittedName>
        <fullName evidence="2">Uncharacterized protein</fullName>
    </submittedName>
</protein>
<dbReference type="EMBL" id="KV749901">
    <property type="protein sequence ID" value="OCL07290.1"/>
    <property type="molecule type" value="Genomic_DNA"/>
</dbReference>
<dbReference type="Proteomes" id="UP000250140">
    <property type="component" value="Unassembled WGS sequence"/>
</dbReference>
<evidence type="ECO:0000256" key="1">
    <source>
        <dbReference type="SAM" id="MobiDB-lite"/>
    </source>
</evidence>